<sequence length="1098" mass="127904">MSKTKKIEPKFLSSKPDGQDKIEGQSQTKVAQIIRDLIKDNKLDKKIIGLEGEWGSGKSNVIEILKKELGEQEYYTFVFDAWGYQEDLTRRIFLEQIISELTENKFLTDEEKWLTKTDELLAKKSRSTKQTFPKFKIYWVLLSIGILLLTGLSGFYENVLKDEDLFTSFDLGVFKPLIAIYLLPSILIIWGLYLALREYKKELNANKTRENKLTHNQIVGKVFFWLSGKNIESHEFENIVDHEPSVRQFRAYFDEIEKDLKDKKVIVVFDNLDRLDRDKIKALWSSIHTFFAEHNYDKIWVIVPYDKQKLAEAHDHANTGNVETGNGFIEKTFSISFRVSPPIVSAWDKLLEEKLEQAFGANTIPHDEITYLKEVFDRNTNEGTIKPRQIINYVNQLVSLYKQWRNEVDAGEIKFRYLGLFIRTKDEILLDPAKNVLSRDYLDNSAALFTNDDDLDNVMATLVYNVDRSKADEILLKRELTQSIRNGETEFIESSKRHSVFFKYFDQAYKDVDYPTKRKHLVKVLGCIEGDLPSNVVLGYWEHFADHLLSSEKEFSSFKDEYGWVAKNIKENKRKPFLKALFEGLSKRINVEEDSTQKDYYNEVVRFRKFMNEHVPDYNWKQHLPKVEFDNSPFVDMIENEREDYKELNITCPEEKVIDFFYSESGIEVDGISSWNWLFEIIKDDYDLNRLSDDLRKKLFEKNYKEGSHIAQIIEVLQVLNASPLNLKLSQNVYSQLTETNFDAKLFPDLICIAISDFNNAFQQATFGNTLSSIDISRVEEFSKLIECYISYGDLIKLITESGDAKQYDLLKAIVVNLTDNPNSFSQLNLNWVLSNFGDISGSVFPKNIDNVTSFVKRLNSWQSHYESSMFDSLDSEFLTLIGMDDLSIIKKVTADAKDYVDGLSKEELLEAFKSSNRDYLIIENLLDKNKLTQFSDSFYSAFDDYMMYVIEEEHEDELNTWFIQTLIKLLEETKVKGIFARVRDKVLENPSNIGYKKIDLFINPLIKVGDLGENPDLVTYKLLDYIFESKPSINLIFEKNYVFFIETALKSKKYIEDAKTTVVNNIENIESPDIKTYLIDQLSLKKRIATVNKDKET</sequence>
<dbReference type="InterPro" id="IPR027417">
    <property type="entry name" value="P-loop_NTPase"/>
</dbReference>
<keyword evidence="2" id="KW-0472">Membrane</keyword>
<feature type="transmembrane region" description="Helical" evidence="2">
    <location>
        <begin position="137"/>
        <end position="156"/>
    </location>
</feature>
<keyword evidence="5" id="KW-1185">Reference proteome</keyword>
<evidence type="ECO:0000256" key="2">
    <source>
        <dbReference type="SAM" id="Phobius"/>
    </source>
</evidence>
<dbReference type="RefSeq" id="WP_343786943.1">
    <property type="nucleotide sequence ID" value="NZ_BAAAFH010000011.1"/>
</dbReference>
<evidence type="ECO:0000259" key="3">
    <source>
        <dbReference type="Pfam" id="PF07693"/>
    </source>
</evidence>
<keyword evidence="2" id="KW-1133">Transmembrane helix</keyword>
<protein>
    <submittedName>
        <fullName evidence="4">P-loop NTPase fold protein</fullName>
    </submittedName>
</protein>
<feature type="domain" description="KAP NTPase" evidence="3">
    <location>
        <begin position="30"/>
        <end position="401"/>
    </location>
</feature>
<dbReference type="SUPFAM" id="SSF52540">
    <property type="entry name" value="P-loop containing nucleoside triphosphate hydrolases"/>
    <property type="match status" value="1"/>
</dbReference>
<gene>
    <name evidence="4" type="ORF">GCM10009118_18570</name>
</gene>
<dbReference type="Pfam" id="PF07693">
    <property type="entry name" value="KAP_NTPase"/>
    <property type="match status" value="1"/>
</dbReference>
<proteinExistence type="predicted"/>
<evidence type="ECO:0000256" key="1">
    <source>
        <dbReference type="SAM" id="MobiDB-lite"/>
    </source>
</evidence>
<dbReference type="Proteomes" id="UP001501126">
    <property type="component" value="Unassembled WGS sequence"/>
</dbReference>
<feature type="transmembrane region" description="Helical" evidence="2">
    <location>
        <begin position="176"/>
        <end position="196"/>
    </location>
</feature>
<name>A0ABP3Y3X6_9FLAO</name>
<reference evidence="5" key="1">
    <citation type="journal article" date="2019" name="Int. J. Syst. Evol. Microbiol.">
        <title>The Global Catalogue of Microorganisms (GCM) 10K type strain sequencing project: providing services to taxonomists for standard genome sequencing and annotation.</title>
        <authorList>
            <consortium name="The Broad Institute Genomics Platform"/>
            <consortium name="The Broad Institute Genome Sequencing Center for Infectious Disease"/>
            <person name="Wu L."/>
            <person name="Ma J."/>
        </authorList>
    </citation>
    <scope>NUCLEOTIDE SEQUENCE [LARGE SCALE GENOMIC DNA]</scope>
    <source>
        <strain evidence="5">JCM 16083</strain>
    </source>
</reference>
<keyword evidence="2" id="KW-0812">Transmembrane</keyword>
<accession>A0ABP3Y3X6</accession>
<organism evidence="4 5">
    <name type="scientific">Wandonia haliotis</name>
    <dbReference type="NCBI Taxonomy" id="574963"/>
    <lineage>
        <taxon>Bacteria</taxon>
        <taxon>Pseudomonadati</taxon>
        <taxon>Bacteroidota</taxon>
        <taxon>Flavobacteriia</taxon>
        <taxon>Flavobacteriales</taxon>
        <taxon>Crocinitomicaceae</taxon>
        <taxon>Wandonia</taxon>
    </lineage>
</organism>
<dbReference type="EMBL" id="BAAAFH010000011">
    <property type="protein sequence ID" value="GAA0875448.1"/>
    <property type="molecule type" value="Genomic_DNA"/>
</dbReference>
<evidence type="ECO:0000313" key="4">
    <source>
        <dbReference type="EMBL" id="GAA0875448.1"/>
    </source>
</evidence>
<feature type="region of interest" description="Disordered" evidence="1">
    <location>
        <begin position="1"/>
        <end position="25"/>
    </location>
</feature>
<dbReference type="InterPro" id="IPR011646">
    <property type="entry name" value="KAP_P-loop"/>
</dbReference>
<comment type="caution">
    <text evidence="4">The sequence shown here is derived from an EMBL/GenBank/DDBJ whole genome shotgun (WGS) entry which is preliminary data.</text>
</comment>
<evidence type="ECO:0000313" key="5">
    <source>
        <dbReference type="Proteomes" id="UP001501126"/>
    </source>
</evidence>